<evidence type="ECO:0000313" key="4">
    <source>
        <dbReference type="Proteomes" id="UP000282674"/>
    </source>
</evidence>
<dbReference type="PROSITE" id="PS51898">
    <property type="entry name" value="TYR_RECOMBINASE"/>
    <property type="match status" value="1"/>
</dbReference>
<dbReference type="GO" id="GO:0015074">
    <property type="term" value="P:DNA integration"/>
    <property type="evidence" value="ECO:0007669"/>
    <property type="project" value="InterPro"/>
</dbReference>
<evidence type="ECO:0000259" key="2">
    <source>
        <dbReference type="PROSITE" id="PS51898"/>
    </source>
</evidence>
<dbReference type="Gene3D" id="1.10.443.10">
    <property type="entry name" value="Intergrase catalytic core"/>
    <property type="match status" value="1"/>
</dbReference>
<dbReference type="GO" id="GO:0003677">
    <property type="term" value="F:DNA binding"/>
    <property type="evidence" value="ECO:0007669"/>
    <property type="project" value="InterPro"/>
</dbReference>
<comment type="caution">
    <text evidence="3">The sequence shown here is derived from an EMBL/GenBank/DDBJ whole genome shotgun (WGS) entry which is preliminary data.</text>
</comment>
<dbReference type="EMBL" id="RFFG01000030">
    <property type="protein sequence ID" value="RMI42835.1"/>
    <property type="molecule type" value="Genomic_DNA"/>
</dbReference>
<accession>A0A3M2M2Y1</accession>
<reference evidence="3 4" key="1">
    <citation type="submission" date="2018-10" db="EMBL/GenBank/DDBJ databases">
        <title>Isolation from soil.</title>
        <authorList>
            <person name="Hu J."/>
        </authorList>
    </citation>
    <scope>NUCLEOTIDE SEQUENCE [LARGE SCALE GENOMIC DNA]</scope>
    <source>
        <strain evidence="3 4">NEAU-Ht49</strain>
    </source>
</reference>
<organism evidence="3 4">
    <name type="scientific">Actinomadura harenae</name>
    <dbReference type="NCBI Taxonomy" id="2483351"/>
    <lineage>
        <taxon>Bacteria</taxon>
        <taxon>Bacillati</taxon>
        <taxon>Actinomycetota</taxon>
        <taxon>Actinomycetes</taxon>
        <taxon>Streptosporangiales</taxon>
        <taxon>Thermomonosporaceae</taxon>
        <taxon>Actinomadura</taxon>
    </lineage>
</organism>
<feature type="domain" description="Tyr recombinase" evidence="2">
    <location>
        <begin position="330"/>
        <end position="551"/>
    </location>
</feature>
<dbReference type="InterPro" id="IPR013762">
    <property type="entry name" value="Integrase-like_cat_sf"/>
</dbReference>
<dbReference type="SUPFAM" id="SSF56349">
    <property type="entry name" value="DNA breaking-rejoining enzymes"/>
    <property type="match status" value="1"/>
</dbReference>
<dbReference type="AlphaFoldDB" id="A0A3M2M2Y1"/>
<name>A0A3M2M2Y1_9ACTN</name>
<evidence type="ECO:0000256" key="1">
    <source>
        <dbReference type="ARBA" id="ARBA00023172"/>
    </source>
</evidence>
<gene>
    <name evidence="3" type="ORF">EBO15_18310</name>
</gene>
<dbReference type="Proteomes" id="UP000282674">
    <property type="component" value="Unassembled WGS sequence"/>
</dbReference>
<sequence length="551" mass="63153">MRLIQPSLIGFRCHKFSTYASWFRQIAQDPRLEEFCERADRLPVSLARTARAVFDACCALTVLGINFEDLTPEAFMHYAAECRDRGLAGEGKSSGTFAGTLAWTVLHDMGQFPASAPRTLRAAVTRGQRPVEELLDRYHLQNQQVRNLLADYITRRAAELDYATTQQLVRLLGRVFWKTIEEINPDQADLRLSDDVVARWKEQVSVLPNGKPRLDLDGPLMAVRALYLDLHTWAVAEPERWAHWVAPCPVRNADLRWAQKRRRQINERMARRTRDRQPLLPILAQHVTDKWQRLRGLLDAAKDVELGQEFTVDGVRWRRASTKDQRHNRPPIHAINLDTGDLVRVTFEENLAFWEWAVIETLRLAGLRAEELTELSHLSIRQYRRVGGEVVALLVVSPSKSDRERVIPMSAELFHVIAQVIRRHRDEHGTVPVCSRYDLHEKVWSEDLPYLFQTVHSGAPRAISATTVWRVIRRPCQELAATRPEFQGIRFAPHDFRRLFATELVNNGLPIHIGAALLPVQPAFRPTDEQCGLGGDEEVVVRPSVDGRRRL</sequence>
<dbReference type="CDD" id="cd00397">
    <property type="entry name" value="DNA_BRE_C"/>
    <property type="match status" value="1"/>
</dbReference>
<dbReference type="Pfam" id="PF00589">
    <property type="entry name" value="Phage_integrase"/>
    <property type="match status" value="1"/>
</dbReference>
<dbReference type="OrthoDB" id="3522542at2"/>
<proteinExistence type="predicted"/>
<keyword evidence="1" id="KW-0233">DNA recombination</keyword>
<dbReference type="GO" id="GO:0006310">
    <property type="term" value="P:DNA recombination"/>
    <property type="evidence" value="ECO:0007669"/>
    <property type="project" value="UniProtKB-KW"/>
</dbReference>
<keyword evidence="4" id="KW-1185">Reference proteome</keyword>
<dbReference type="InterPro" id="IPR002104">
    <property type="entry name" value="Integrase_catalytic"/>
</dbReference>
<evidence type="ECO:0000313" key="3">
    <source>
        <dbReference type="EMBL" id="RMI42835.1"/>
    </source>
</evidence>
<dbReference type="InterPro" id="IPR011010">
    <property type="entry name" value="DNA_brk_join_enz"/>
</dbReference>
<protein>
    <submittedName>
        <fullName evidence="3">Site-specific integrase</fullName>
    </submittedName>
</protein>